<dbReference type="RefSeq" id="WP_136864437.1">
    <property type="nucleotide sequence ID" value="NZ_SWCJ01000014.1"/>
</dbReference>
<comment type="caution">
    <text evidence="4">The sequence shown here is derived from an EMBL/GenBank/DDBJ whole genome shotgun (WGS) entry which is preliminary data.</text>
</comment>
<dbReference type="Gene3D" id="3.20.20.80">
    <property type="entry name" value="Glycosidases"/>
    <property type="match status" value="1"/>
</dbReference>
<dbReference type="EMBL" id="SWCJ01000014">
    <property type="protein sequence ID" value="TKB52814.1"/>
    <property type="molecule type" value="Genomic_DNA"/>
</dbReference>
<evidence type="ECO:0000256" key="3">
    <source>
        <dbReference type="ARBA" id="ARBA00023180"/>
    </source>
</evidence>
<dbReference type="Pfam" id="PF03198">
    <property type="entry name" value="Glyco_hydro_72"/>
    <property type="match status" value="1"/>
</dbReference>
<dbReference type="PANTHER" id="PTHR31468">
    <property type="entry name" value="1,3-BETA-GLUCANOSYLTRANSFERASE GAS1"/>
    <property type="match status" value="1"/>
</dbReference>
<dbReference type="InterPro" id="IPR017853">
    <property type="entry name" value="GH"/>
</dbReference>
<dbReference type="AlphaFoldDB" id="A0A4U1BN04"/>
<organism evidence="4 5">
    <name type="scientific">Ferrimonas aestuarii</name>
    <dbReference type="NCBI Taxonomy" id="2569539"/>
    <lineage>
        <taxon>Bacteria</taxon>
        <taxon>Pseudomonadati</taxon>
        <taxon>Pseudomonadota</taxon>
        <taxon>Gammaproteobacteria</taxon>
        <taxon>Alteromonadales</taxon>
        <taxon>Ferrimonadaceae</taxon>
        <taxon>Ferrimonas</taxon>
    </lineage>
</organism>
<gene>
    <name evidence="4" type="ORF">FCL42_16020</name>
</gene>
<keyword evidence="3" id="KW-0325">Glycoprotein</keyword>
<keyword evidence="5" id="KW-1185">Reference proteome</keyword>
<dbReference type="PANTHER" id="PTHR31468:SF2">
    <property type="entry name" value="1,3-BETA-GLUCANOSYLTRANSFERASE GAS1"/>
    <property type="match status" value="1"/>
</dbReference>
<evidence type="ECO:0000313" key="4">
    <source>
        <dbReference type="EMBL" id="TKB52814.1"/>
    </source>
</evidence>
<keyword evidence="2" id="KW-1015">Disulfide bond</keyword>
<dbReference type="GO" id="GO:0005886">
    <property type="term" value="C:plasma membrane"/>
    <property type="evidence" value="ECO:0007669"/>
    <property type="project" value="TreeGrafter"/>
</dbReference>
<dbReference type="OrthoDB" id="1205943at2"/>
<proteinExistence type="predicted"/>
<dbReference type="Proteomes" id="UP000305675">
    <property type="component" value="Unassembled WGS sequence"/>
</dbReference>
<evidence type="ECO:0000313" key="5">
    <source>
        <dbReference type="Proteomes" id="UP000305675"/>
    </source>
</evidence>
<sequence>MSDHRTQWRCSVTVTSAGPVAALTCISNQSAQTQFRIKGICYSPCPIGASNKEGANCGDWFWDTYQAGAATITSWEQTWRSDLKKIKALGVNTIRVYSMLSKQLPTEYNADTVYTHQAFLDACFELELFVLVGFPLPPTLFDYGQSPQLGASWWEDNLTQTLTALGQHPAVMGFVIANEVDNNTVDTYSRDAEKKQYWWRQIESMAAKAKAAAPDKLVGIANHDDPKIPRLCETEMAACPSVDFWGVNSYQPQSFSSVFGGSNNAKGYATLVGKALKPVILTEYGFPSTSRTTANTLVPVEIMSTQETQTRVAKVLDSMLPQAYAEQLNLGVCYFEFCDEWWDQSEYNIVKNQSCPKAKGPNKPDGGAGATGLVPPNNYTWFGGPIACGFPNYYWDNDGFGLYSVAVGHNRTPSQPWNFEKNEPALPLDERAARTPVIKAVTEFNSMCLISGFVSEITQLDNNLVQVAISSNEYGRIPISAKAGTLTNYLYAPSELDDKQEQLLQQAKSSGVGVTVAFTSRQGSRHLSAVVVQ</sequence>
<keyword evidence="1" id="KW-0732">Signal</keyword>
<evidence type="ECO:0008006" key="6">
    <source>
        <dbReference type="Google" id="ProtNLM"/>
    </source>
</evidence>
<dbReference type="SUPFAM" id="SSF51445">
    <property type="entry name" value="(Trans)glycosidases"/>
    <property type="match status" value="1"/>
</dbReference>
<accession>A0A4U1BN04</accession>
<dbReference type="GO" id="GO:0034411">
    <property type="term" value="P:cell wall (1-&gt;3)-beta-D-glucan biosynthetic process"/>
    <property type="evidence" value="ECO:0007669"/>
    <property type="project" value="TreeGrafter"/>
</dbReference>
<dbReference type="InterPro" id="IPR004886">
    <property type="entry name" value="Glucanosyltransferase"/>
</dbReference>
<name>A0A4U1BN04_9GAMM</name>
<evidence type="ECO:0000256" key="2">
    <source>
        <dbReference type="ARBA" id="ARBA00023157"/>
    </source>
</evidence>
<dbReference type="GO" id="GO:0042124">
    <property type="term" value="F:1,3-beta-glucanosyltransferase activity"/>
    <property type="evidence" value="ECO:0007669"/>
    <property type="project" value="TreeGrafter"/>
</dbReference>
<protein>
    <recommendedName>
        <fullName evidence="6">Glycoside hydrolase family 5 domain-containing protein</fullName>
    </recommendedName>
</protein>
<evidence type="ECO:0000256" key="1">
    <source>
        <dbReference type="ARBA" id="ARBA00022729"/>
    </source>
</evidence>
<reference evidence="4 5" key="1">
    <citation type="submission" date="2019-04" db="EMBL/GenBank/DDBJ databases">
        <authorList>
            <person name="Hwang J.C."/>
        </authorList>
    </citation>
    <scope>NUCLEOTIDE SEQUENCE [LARGE SCALE GENOMIC DNA]</scope>
    <source>
        <strain evidence="4 5">IMCC35002</strain>
    </source>
</reference>